<dbReference type="GO" id="GO:0003677">
    <property type="term" value="F:DNA binding"/>
    <property type="evidence" value="ECO:0007669"/>
    <property type="project" value="InterPro"/>
</dbReference>
<dbReference type="eggNOG" id="ENOG5032W34">
    <property type="taxonomic scope" value="Bacteria"/>
</dbReference>
<comment type="caution">
    <text evidence="3">The sequence shown here is derived from an EMBL/GenBank/DDBJ whole genome shotgun (WGS) entry which is preliminary data.</text>
</comment>
<name>M7N8G8_9MICC</name>
<sequence length="118" mass="13071">MVSNLENLVAEWLPLPDLAEELDVSIKKVHSLIDERAIIAVRVGKRNIRSVPAAFVLDGGIVDSLKGTISVLMDSGYTDDELLVWLFTPDESLNGTPMDALRAGRKTEIRRRAQALSW</sequence>
<dbReference type="RefSeq" id="WP_007271757.1">
    <property type="nucleotide sequence ID" value="NZ_AOCK01000007.1"/>
</dbReference>
<dbReference type="Pfam" id="PF18367">
    <property type="entry name" value="Rv2175c_C"/>
    <property type="match status" value="1"/>
</dbReference>
<evidence type="ECO:0000259" key="1">
    <source>
        <dbReference type="Pfam" id="PF18367"/>
    </source>
</evidence>
<dbReference type="AlphaFoldDB" id="M7N8G8"/>
<evidence type="ECO:0000313" key="3">
    <source>
        <dbReference type="EMBL" id="EMQ98074.1"/>
    </source>
</evidence>
<reference evidence="3 4" key="1">
    <citation type="journal article" date="2013" name="Genome Announc.">
        <title>Draft Genome Sequence of Arthrobacter gangotriensis Strain Lz1yT, Isolated from a Penguin Rookery Soil Sample Collected in Antarctica, near the Indian Station Dakshin Gangotri.</title>
        <authorList>
            <person name="Shivaji S."/>
            <person name="Ara S."/>
            <person name="Bandi S."/>
            <person name="Singh A."/>
            <person name="Kumar Pinnaka A."/>
        </authorList>
    </citation>
    <scope>NUCLEOTIDE SEQUENCE [LARGE SCALE GENOMIC DNA]</scope>
    <source>
        <strain evidence="3 4">Lz1y</strain>
    </source>
</reference>
<accession>M7N8G8</accession>
<evidence type="ECO:0000313" key="4">
    <source>
        <dbReference type="Proteomes" id="UP000012015"/>
    </source>
</evidence>
<evidence type="ECO:0000259" key="2">
    <source>
        <dbReference type="Pfam" id="PF21531"/>
    </source>
</evidence>
<feature type="domain" description="Rv2175c C-terminal" evidence="1">
    <location>
        <begin position="62"/>
        <end position="116"/>
    </location>
</feature>
<gene>
    <name evidence="3" type="ORF">ADIAG_02584</name>
</gene>
<feature type="domain" description="DNA-binding protein Rv2175c wHTH" evidence="2">
    <location>
        <begin position="11"/>
        <end position="55"/>
    </location>
</feature>
<organism evidence="3 4">
    <name type="scientific">Paeniglutamicibacter gangotriensis Lz1y</name>
    <dbReference type="NCBI Taxonomy" id="1276920"/>
    <lineage>
        <taxon>Bacteria</taxon>
        <taxon>Bacillati</taxon>
        <taxon>Actinomycetota</taxon>
        <taxon>Actinomycetes</taxon>
        <taxon>Micrococcales</taxon>
        <taxon>Micrococcaceae</taxon>
        <taxon>Paeniglutamicibacter</taxon>
    </lineage>
</organism>
<dbReference type="Pfam" id="PF21531">
    <property type="entry name" value="Rv2175c_wHTH"/>
    <property type="match status" value="1"/>
</dbReference>
<dbReference type="Proteomes" id="UP000012015">
    <property type="component" value="Unassembled WGS sequence"/>
</dbReference>
<dbReference type="InterPro" id="IPR048576">
    <property type="entry name" value="Rv2175c_wHTH"/>
</dbReference>
<dbReference type="InterPro" id="IPR041098">
    <property type="entry name" value="Rv2175c_C"/>
</dbReference>
<protein>
    <submittedName>
        <fullName evidence="3">Uncharacterized protein</fullName>
    </submittedName>
</protein>
<proteinExistence type="predicted"/>
<dbReference type="PATRIC" id="fig|1276920.7.peg.2580"/>
<dbReference type="STRING" id="1276920.ADIAG_02584"/>
<keyword evidence="4" id="KW-1185">Reference proteome</keyword>
<dbReference type="EMBL" id="AOCK01000007">
    <property type="protein sequence ID" value="EMQ98074.1"/>
    <property type="molecule type" value="Genomic_DNA"/>
</dbReference>